<dbReference type="CDD" id="cd00838">
    <property type="entry name" value="MPP_superfamily"/>
    <property type="match status" value="1"/>
</dbReference>
<keyword evidence="4" id="KW-1185">Reference proteome</keyword>
<sequence>MRGAAPPPNIHAGSSIVQLSAYPEMDYVQFSFHKNAPRVARDGETLSGRKTDSALELASAALQDIHDTQLPAFTAQLREGLESGPDLESLRGCYETMRTLEQDLKDVDTKRTAHTYRLHTKGGDNEEVSEFRKVFVSLSNAATSLDRVRQELKEKKKQIDELAPGWATKMLKHLGTFLGVVVGACLFVSAFQLAIPVAAALALGGAAATLAVVAGAALKCAAAARMSDYDKYQADCAVQLRARADQIDSLRAMVIRAQRDMMIANIRDQLSPEAAEYHAQLLTLREVDQEGNEVPVAPGATTDLGPKVVMIGDGDGSDDRVLLAGIQSGHVWLNETGQAILARRLQAEADFMKNGNGNYREYQKNETLRKSLGELYDCMKFQDGIDTLIFAGDVCHDRLSTNKNVSRTIREDLSSRGVVFLFGNHDDWRSMLDPNGRLCDSATFGTYAKDDATRETWQRHEAAVFANICYIPGVELIGTHQGMRAGPDGTIQTAWGFVTFTGNPTDLVEAIRNKRFLPIPTDACKLQLHHKIQLLLMLSQQGSATVSLRREQILSTLPSCTRTLKRWDDEQKDAMATWLATEEREGRLKPNVWQELLDLHHSGMDQADYQTDFRPTIDENRALAEAYATAGHPVTFFKGHDDSQASGKYLLSLNARVTKKTETKTETETETNIQPTAFAIRWPATGEPVAQPIAKPLDNPWRALPRLHPAKIDKNEAKPDAHPAPGVPGIPQHIDIPSN</sequence>
<gene>
    <name evidence="3" type="ORF">AB870_24800</name>
</gene>
<evidence type="ECO:0000256" key="1">
    <source>
        <dbReference type="SAM" id="MobiDB-lite"/>
    </source>
</evidence>
<accession>A0A0H3X3R0</accession>
<feature type="region of interest" description="Disordered" evidence="1">
    <location>
        <begin position="715"/>
        <end position="739"/>
    </location>
</feature>
<dbReference type="EMBL" id="CP011808">
    <property type="protein sequence ID" value="AKM33401.3"/>
    <property type="molecule type" value="Genomic_DNA"/>
</dbReference>
<evidence type="ECO:0000313" key="4">
    <source>
        <dbReference type="Proteomes" id="UP000035651"/>
    </source>
</evidence>
<dbReference type="Gene3D" id="3.60.21.10">
    <property type="match status" value="1"/>
</dbReference>
<keyword evidence="2" id="KW-0472">Membrane</keyword>
<feature type="transmembrane region" description="Helical" evidence="2">
    <location>
        <begin position="174"/>
        <end position="195"/>
    </location>
</feature>
<dbReference type="InterPro" id="IPR029052">
    <property type="entry name" value="Metallo-depent_PP-like"/>
</dbReference>
<evidence type="ECO:0000256" key="2">
    <source>
        <dbReference type="SAM" id="Phobius"/>
    </source>
</evidence>
<organism evidence="3 4">
    <name type="scientific">Pandoraea faecigallinarum</name>
    <dbReference type="NCBI Taxonomy" id="656179"/>
    <lineage>
        <taxon>Bacteria</taxon>
        <taxon>Pseudomonadati</taxon>
        <taxon>Pseudomonadota</taxon>
        <taxon>Betaproteobacteria</taxon>
        <taxon>Burkholderiales</taxon>
        <taxon>Burkholderiaceae</taxon>
        <taxon>Pandoraea</taxon>
    </lineage>
</organism>
<dbReference type="KEGG" id="pfg:AB870_24800"/>
<keyword evidence="2" id="KW-1133">Transmembrane helix</keyword>
<feature type="transmembrane region" description="Helical" evidence="2">
    <location>
        <begin position="201"/>
        <end position="222"/>
    </location>
</feature>
<keyword evidence="3" id="KW-0614">Plasmid</keyword>
<proteinExistence type="predicted"/>
<evidence type="ECO:0000313" key="3">
    <source>
        <dbReference type="EMBL" id="AKM33401.3"/>
    </source>
</evidence>
<protein>
    <recommendedName>
        <fullName evidence="5">Calcineurin-like phosphoesterase domain-containing protein</fullName>
    </recommendedName>
</protein>
<name>A0A0H3X3R0_9BURK</name>
<dbReference type="Proteomes" id="UP000035651">
    <property type="component" value="Plasmid pPF72-1"/>
</dbReference>
<reference evidence="3" key="1">
    <citation type="submission" date="2016-06" db="EMBL/GenBank/DDBJ databases">
        <title>Complete Genome Sequence of Pandoraea faecigallinarum DSM-23572.</title>
        <authorList>
            <person name="Yong D."/>
            <person name="Ee R."/>
            <person name="Lim Y.-L."/>
            <person name="Yin W.-F."/>
            <person name="Chan K.-G."/>
        </authorList>
    </citation>
    <scope>NUCLEOTIDE SEQUENCE</scope>
    <source>
        <strain evidence="3">DSM 23572</strain>
        <plasmid evidence="3">pPF72-1</plasmid>
    </source>
</reference>
<geneLocation type="plasmid" evidence="3 4">
    <name>pPF72-1</name>
</geneLocation>
<dbReference type="AlphaFoldDB" id="A0A0H3X3R0"/>
<keyword evidence="2" id="KW-0812">Transmembrane</keyword>
<evidence type="ECO:0008006" key="5">
    <source>
        <dbReference type="Google" id="ProtNLM"/>
    </source>
</evidence>
<dbReference type="SUPFAM" id="SSF56300">
    <property type="entry name" value="Metallo-dependent phosphatases"/>
    <property type="match status" value="1"/>
</dbReference>